<evidence type="ECO:0000313" key="3">
    <source>
        <dbReference type="Proteomes" id="UP000824120"/>
    </source>
</evidence>
<dbReference type="Proteomes" id="UP000824120">
    <property type="component" value="Chromosome 3"/>
</dbReference>
<dbReference type="EMBL" id="JACXVP010000003">
    <property type="protein sequence ID" value="KAG5616949.1"/>
    <property type="molecule type" value="Genomic_DNA"/>
</dbReference>
<keyword evidence="3" id="KW-1185">Reference proteome</keyword>
<proteinExistence type="predicted"/>
<reference evidence="2 3" key="1">
    <citation type="submission" date="2020-09" db="EMBL/GenBank/DDBJ databases">
        <title>De no assembly of potato wild relative species, Solanum commersonii.</title>
        <authorList>
            <person name="Cho K."/>
        </authorList>
    </citation>
    <scope>NUCLEOTIDE SEQUENCE [LARGE SCALE GENOMIC DNA]</scope>
    <source>
        <strain evidence="2">LZ3.2</strain>
        <tissue evidence="2">Leaf</tissue>
    </source>
</reference>
<gene>
    <name evidence="2" type="ORF">H5410_016773</name>
</gene>
<protein>
    <submittedName>
        <fullName evidence="2">Uncharacterized protein</fullName>
    </submittedName>
</protein>
<organism evidence="2 3">
    <name type="scientific">Solanum commersonii</name>
    <name type="common">Commerson's wild potato</name>
    <name type="synonym">Commerson's nightshade</name>
    <dbReference type="NCBI Taxonomy" id="4109"/>
    <lineage>
        <taxon>Eukaryota</taxon>
        <taxon>Viridiplantae</taxon>
        <taxon>Streptophyta</taxon>
        <taxon>Embryophyta</taxon>
        <taxon>Tracheophyta</taxon>
        <taxon>Spermatophyta</taxon>
        <taxon>Magnoliopsida</taxon>
        <taxon>eudicotyledons</taxon>
        <taxon>Gunneridae</taxon>
        <taxon>Pentapetalae</taxon>
        <taxon>asterids</taxon>
        <taxon>lamiids</taxon>
        <taxon>Solanales</taxon>
        <taxon>Solanaceae</taxon>
        <taxon>Solanoideae</taxon>
        <taxon>Solaneae</taxon>
        <taxon>Solanum</taxon>
    </lineage>
</organism>
<sequence>MTRETRSCYPLGAHRGKTAFTTILVSNHTRSLNAIQEQKRGMSGSSATGIKRGELRVGNKTLKWLVSVFIEASKTQGKEVGRWKTRDQFSELFCTLKYNENERYISIIALPRSKKSIIITPECYYKVGWRNISHKIAKFIYATKEAQQLQTTTRSKITRSFKEVTNRWTTEASKKVHLQTTKSNISITGDTTVSEKDLLSRCLNVSFGAPLQESHGTHTECNLDLEEDRPVTRMVEPNHRMLARRNHQRLAVHKNSRDTSVSEVVEHLRTDRRAVRWLHRDRGGNVYEKPTALGKNKGERRWEVDSARDRSGWWRHGVHNPDMGGSSSHFQSREREDRGRGL</sequence>
<feature type="region of interest" description="Disordered" evidence="1">
    <location>
        <begin position="313"/>
        <end position="342"/>
    </location>
</feature>
<evidence type="ECO:0000256" key="1">
    <source>
        <dbReference type="SAM" id="MobiDB-lite"/>
    </source>
</evidence>
<comment type="caution">
    <text evidence="2">The sequence shown here is derived from an EMBL/GenBank/DDBJ whole genome shotgun (WGS) entry which is preliminary data.</text>
</comment>
<feature type="compositionally biased region" description="Basic and acidic residues" evidence="1">
    <location>
        <begin position="331"/>
        <end position="342"/>
    </location>
</feature>
<accession>A0A9J5ZX71</accession>
<evidence type="ECO:0000313" key="2">
    <source>
        <dbReference type="EMBL" id="KAG5616949.1"/>
    </source>
</evidence>
<dbReference type="AlphaFoldDB" id="A0A9J5ZX71"/>
<name>A0A9J5ZX71_SOLCO</name>